<reference evidence="24 25" key="1">
    <citation type="submission" date="2019-02" db="EMBL/GenBank/DDBJ databases">
        <title>Genomic Encyclopedia of Type Strains, Phase IV (KMG-IV): sequencing the most valuable type-strain genomes for metagenomic binning, comparative biology and taxonomic classification.</title>
        <authorList>
            <person name="Goeker M."/>
        </authorList>
    </citation>
    <scope>NUCLEOTIDE SEQUENCE [LARGE SCALE GENOMIC DNA]</scope>
    <source>
        <strain evidence="24 25">DSM 29486</strain>
    </source>
</reference>
<feature type="domain" description="Pterin-binding" evidence="21">
    <location>
        <begin position="317"/>
        <end position="564"/>
    </location>
</feature>
<dbReference type="PROSITE" id="PS50970">
    <property type="entry name" value="HCY"/>
    <property type="match status" value="1"/>
</dbReference>
<feature type="domain" description="Hcy-binding" evidence="20">
    <location>
        <begin position="1"/>
        <end position="288"/>
    </location>
</feature>
<comment type="caution">
    <text evidence="24">The sequence shown here is derived from an EMBL/GenBank/DDBJ whole genome shotgun (WGS) entry which is preliminary data.</text>
</comment>
<dbReference type="InterPro" id="IPR002934">
    <property type="entry name" value="Polymerase_NTP_transf_dom"/>
</dbReference>
<evidence type="ECO:0000256" key="15">
    <source>
        <dbReference type="ARBA" id="ARBA00023167"/>
    </source>
</evidence>
<dbReference type="GO" id="GO:0046872">
    <property type="term" value="F:metal ion binding"/>
    <property type="evidence" value="ECO:0007669"/>
    <property type="project" value="UniProtKB-KW"/>
</dbReference>
<dbReference type="Pfam" id="PF00809">
    <property type="entry name" value="Pterin_bind"/>
    <property type="match status" value="1"/>
</dbReference>
<dbReference type="Pfam" id="PF02574">
    <property type="entry name" value="S-methyl_trans"/>
    <property type="match status" value="1"/>
</dbReference>
<comment type="cofactor">
    <cofactor evidence="2 19">
        <name>Zn(2+)</name>
        <dbReference type="ChEBI" id="CHEBI:29105"/>
    </cofactor>
</comment>
<dbReference type="InterPro" id="IPR011005">
    <property type="entry name" value="Dihydropteroate_synth-like_sf"/>
</dbReference>
<dbReference type="GO" id="GO:0050667">
    <property type="term" value="P:homocysteine metabolic process"/>
    <property type="evidence" value="ECO:0007669"/>
    <property type="project" value="TreeGrafter"/>
</dbReference>
<dbReference type="SUPFAM" id="SSF47644">
    <property type="entry name" value="Methionine synthase domain"/>
    <property type="match status" value="1"/>
</dbReference>
<keyword evidence="8 19" id="KW-0489">Methyltransferase</keyword>
<dbReference type="GO" id="GO:0016779">
    <property type="term" value="F:nucleotidyltransferase activity"/>
    <property type="evidence" value="ECO:0007669"/>
    <property type="project" value="InterPro"/>
</dbReference>
<accession>A0A4Q7PMG0</accession>
<evidence type="ECO:0000313" key="25">
    <source>
        <dbReference type="Proteomes" id="UP000292927"/>
    </source>
</evidence>
<proteinExistence type="inferred from homology"/>
<dbReference type="OrthoDB" id="9803687at2"/>
<dbReference type="CDD" id="cd02070">
    <property type="entry name" value="corrinoid_protein_B12-BD"/>
    <property type="match status" value="1"/>
</dbReference>
<evidence type="ECO:0000256" key="3">
    <source>
        <dbReference type="ARBA" id="ARBA00001956"/>
    </source>
</evidence>
<dbReference type="Gene3D" id="3.30.460.10">
    <property type="entry name" value="Beta Polymerase, domain 2"/>
    <property type="match status" value="1"/>
</dbReference>
<evidence type="ECO:0000313" key="24">
    <source>
        <dbReference type="EMBL" id="RZT01080.1"/>
    </source>
</evidence>
<keyword evidence="25" id="KW-1185">Reference proteome</keyword>
<evidence type="ECO:0000256" key="4">
    <source>
        <dbReference type="ARBA" id="ARBA00005178"/>
    </source>
</evidence>
<evidence type="ECO:0000259" key="21">
    <source>
        <dbReference type="PROSITE" id="PS50972"/>
    </source>
</evidence>
<dbReference type="Pfam" id="PF13427">
    <property type="entry name" value="AadA_C"/>
    <property type="match status" value="1"/>
</dbReference>
<keyword evidence="10" id="KW-0846">Cobalamin</keyword>
<keyword evidence="13 19" id="KW-0479">Metal-binding</keyword>
<dbReference type="Pfam" id="PF02607">
    <property type="entry name" value="B12-binding_2"/>
    <property type="match status" value="1"/>
</dbReference>
<gene>
    <name evidence="24" type="ORF">EV209_1520</name>
</gene>
<dbReference type="InterPro" id="IPR036589">
    <property type="entry name" value="HCY_dom_sf"/>
</dbReference>
<feature type="binding site" evidence="19">
    <location>
        <position position="274"/>
    </location>
    <ligand>
        <name>Zn(2+)</name>
        <dbReference type="ChEBI" id="CHEBI:29105"/>
    </ligand>
</feature>
<evidence type="ECO:0000256" key="14">
    <source>
        <dbReference type="ARBA" id="ARBA00022833"/>
    </source>
</evidence>
<evidence type="ECO:0000256" key="6">
    <source>
        <dbReference type="ARBA" id="ARBA00012032"/>
    </source>
</evidence>
<dbReference type="InterPro" id="IPR000489">
    <property type="entry name" value="Pterin-binding_dom"/>
</dbReference>
<keyword evidence="14 19" id="KW-0862">Zinc</keyword>
<dbReference type="InterPro" id="IPR036594">
    <property type="entry name" value="Meth_synthase_dom"/>
</dbReference>
<name>A0A4Q7PMG0_9FIRM</name>
<comment type="function">
    <text evidence="17">Catalyzes the transfer of a methyl group from methyl-cobalamin to homocysteine, yielding enzyme-bound cob(I)alamin and methionine. Subsequently, remethylates the cofactor using methyltetrahydrofolate.</text>
</comment>
<dbReference type="Gene3D" id="1.10.1240.10">
    <property type="entry name" value="Methionine synthase domain"/>
    <property type="match status" value="1"/>
</dbReference>
<dbReference type="InterPro" id="IPR003726">
    <property type="entry name" value="HCY_dom"/>
</dbReference>
<dbReference type="SUPFAM" id="SSF81301">
    <property type="entry name" value="Nucleotidyltransferase"/>
    <property type="match status" value="1"/>
</dbReference>
<evidence type="ECO:0000256" key="1">
    <source>
        <dbReference type="ARBA" id="ARBA00001700"/>
    </source>
</evidence>
<dbReference type="SUPFAM" id="SSF52242">
    <property type="entry name" value="Cobalamin (vitamin B12)-binding domain"/>
    <property type="match status" value="1"/>
</dbReference>
<comment type="catalytic activity">
    <reaction evidence="1">
        <text>(6S)-5-methyl-5,6,7,8-tetrahydrofolate + L-homocysteine = (6S)-5,6,7,8-tetrahydrofolate + L-methionine</text>
        <dbReference type="Rhea" id="RHEA:11172"/>
        <dbReference type="ChEBI" id="CHEBI:18608"/>
        <dbReference type="ChEBI" id="CHEBI:57453"/>
        <dbReference type="ChEBI" id="CHEBI:57844"/>
        <dbReference type="ChEBI" id="CHEBI:58199"/>
        <dbReference type="EC" id="2.1.1.13"/>
    </reaction>
</comment>
<dbReference type="PROSITE" id="PS51332">
    <property type="entry name" value="B12_BINDING"/>
    <property type="match status" value="1"/>
</dbReference>
<evidence type="ECO:0000256" key="17">
    <source>
        <dbReference type="ARBA" id="ARBA00025552"/>
    </source>
</evidence>
<dbReference type="EC" id="2.1.1.13" evidence="6"/>
<dbReference type="AlphaFoldDB" id="A0A4Q7PMG0"/>
<evidence type="ECO:0000256" key="5">
    <source>
        <dbReference type="ARBA" id="ARBA00010398"/>
    </source>
</evidence>
<evidence type="ECO:0000256" key="13">
    <source>
        <dbReference type="ARBA" id="ARBA00022723"/>
    </source>
</evidence>
<keyword evidence="16" id="KW-0170">Cobalt</keyword>
<keyword evidence="9" id="KW-0028">Amino-acid biosynthesis</keyword>
<dbReference type="GO" id="GO:0008705">
    <property type="term" value="F:methionine synthase activity"/>
    <property type="evidence" value="ECO:0007669"/>
    <property type="project" value="UniProtKB-EC"/>
</dbReference>
<evidence type="ECO:0000256" key="9">
    <source>
        <dbReference type="ARBA" id="ARBA00022605"/>
    </source>
</evidence>
<comment type="similarity">
    <text evidence="5">Belongs to the vitamin-B12 dependent methionine synthase family.</text>
</comment>
<evidence type="ECO:0000256" key="16">
    <source>
        <dbReference type="ARBA" id="ARBA00023285"/>
    </source>
</evidence>
<evidence type="ECO:0000259" key="22">
    <source>
        <dbReference type="PROSITE" id="PS51332"/>
    </source>
</evidence>
<evidence type="ECO:0000256" key="19">
    <source>
        <dbReference type="PROSITE-ProRule" id="PRU00333"/>
    </source>
</evidence>
<feature type="domain" description="B12-binding N-terminal" evidence="23">
    <location>
        <begin position="578"/>
        <end position="671"/>
    </location>
</feature>
<dbReference type="InterPro" id="IPR043519">
    <property type="entry name" value="NT_sf"/>
</dbReference>
<dbReference type="Proteomes" id="UP000292927">
    <property type="component" value="Unassembled WGS sequence"/>
</dbReference>
<dbReference type="InterPro" id="IPR006158">
    <property type="entry name" value="Cobalamin-bd"/>
</dbReference>
<evidence type="ECO:0000259" key="23">
    <source>
        <dbReference type="PROSITE" id="PS51337"/>
    </source>
</evidence>
<comment type="pathway">
    <text evidence="4">Amino-acid biosynthesis; L-methionine biosynthesis via de novo pathway; L-methionine from L-homocysteine (MetH route): step 1/1.</text>
</comment>
<dbReference type="GO" id="GO:0005829">
    <property type="term" value="C:cytosol"/>
    <property type="evidence" value="ECO:0007669"/>
    <property type="project" value="TreeGrafter"/>
</dbReference>
<dbReference type="PROSITE" id="PS51337">
    <property type="entry name" value="B12_BINDING_NTER"/>
    <property type="match status" value="1"/>
</dbReference>
<keyword evidence="12" id="KW-0949">S-adenosyl-L-methionine</keyword>
<organism evidence="24 25">
    <name type="scientific">Cuneatibacter caecimuris</name>
    <dbReference type="NCBI Taxonomy" id="1796618"/>
    <lineage>
        <taxon>Bacteria</taxon>
        <taxon>Bacillati</taxon>
        <taxon>Bacillota</taxon>
        <taxon>Clostridia</taxon>
        <taxon>Lachnospirales</taxon>
        <taxon>Lachnospiraceae</taxon>
        <taxon>Cuneatibacter</taxon>
    </lineage>
</organism>
<dbReference type="PANTHER" id="PTHR45833">
    <property type="entry name" value="METHIONINE SYNTHASE"/>
    <property type="match status" value="1"/>
</dbReference>
<protein>
    <recommendedName>
        <fullName evidence="7">Methionine synthase</fullName>
        <ecNumber evidence="6">2.1.1.13</ecNumber>
    </recommendedName>
    <alternativeName>
        <fullName evidence="18">5-methyltetrahydrofolate--homocysteine methyltransferase</fullName>
    </alternativeName>
</protein>
<comment type="cofactor">
    <cofactor evidence="3">
        <name>methylcob(III)alamin</name>
        <dbReference type="ChEBI" id="CHEBI:28115"/>
    </cofactor>
</comment>
<feature type="binding site" evidence="19">
    <location>
        <position position="208"/>
    </location>
    <ligand>
        <name>Zn(2+)</name>
        <dbReference type="ChEBI" id="CHEBI:29105"/>
    </ligand>
</feature>
<dbReference type="SUPFAM" id="SSF82282">
    <property type="entry name" value="Homocysteine S-methyltransferase"/>
    <property type="match status" value="1"/>
</dbReference>
<dbReference type="SMART" id="SM01018">
    <property type="entry name" value="B12-binding_2"/>
    <property type="match status" value="1"/>
</dbReference>
<dbReference type="InterPro" id="IPR003759">
    <property type="entry name" value="Cbl-bd_cap"/>
</dbReference>
<dbReference type="NCBIfam" id="NF005719">
    <property type="entry name" value="PRK07535.1"/>
    <property type="match status" value="1"/>
</dbReference>
<dbReference type="PANTHER" id="PTHR45833:SF1">
    <property type="entry name" value="METHIONINE SYNTHASE"/>
    <property type="match status" value="1"/>
</dbReference>
<dbReference type="GO" id="GO:0032259">
    <property type="term" value="P:methylation"/>
    <property type="evidence" value="ECO:0007669"/>
    <property type="project" value="UniProtKB-KW"/>
</dbReference>
<dbReference type="GO" id="GO:0046653">
    <property type="term" value="P:tetrahydrofolate metabolic process"/>
    <property type="evidence" value="ECO:0007669"/>
    <property type="project" value="TreeGrafter"/>
</dbReference>
<evidence type="ECO:0000256" key="10">
    <source>
        <dbReference type="ARBA" id="ARBA00022628"/>
    </source>
</evidence>
<dbReference type="InterPro" id="IPR036724">
    <property type="entry name" value="Cobalamin-bd_sf"/>
</dbReference>
<dbReference type="Pfam" id="PF01909">
    <property type="entry name" value="NTP_transf_2"/>
    <property type="match status" value="1"/>
</dbReference>
<dbReference type="EMBL" id="SGXF01000002">
    <property type="protein sequence ID" value="RZT01080.1"/>
    <property type="molecule type" value="Genomic_DNA"/>
</dbReference>
<feature type="domain" description="B12-binding" evidence="22">
    <location>
        <begin position="673"/>
        <end position="802"/>
    </location>
</feature>
<keyword evidence="15" id="KW-0486">Methionine biosynthesis</keyword>
<dbReference type="Gene3D" id="3.20.20.330">
    <property type="entry name" value="Homocysteine-binding-like domain"/>
    <property type="match status" value="1"/>
</dbReference>
<evidence type="ECO:0000256" key="2">
    <source>
        <dbReference type="ARBA" id="ARBA00001947"/>
    </source>
</evidence>
<dbReference type="Gene3D" id="3.20.20.20">
    <property type="entry name" value="Dihydropteroate synthase-like"/>
    <property type="match status" value="1"/>
</dbReference>
<dbReference type="SUPFAM" id="SSF51717">
    <property type="entry name" value="Dihydropteroate synthetase-like"/>
    <property type="match status" value="1"/>
</dbReference>
<keyword evidence="11 19" id="KW-0808">Transferase</keyword>
<dbReference type="InterPro" id="IPR050554">
    <property type="entry name" value="Met_Synthase/Corrinoid"/>
</dbReference>
<dbReference type="InterPro" id="IPR025184">
    <property type="entry name" value="AadA_C"/>
</dbReference>
<evidence type="ECO:0000256" key="7">
    <source>
        <dbReference type="ARBA" id="ARBA00013998"/>
    </source>
</evidence>
<evidence type="ECO:0000259" key="20">
    <source>
        <dbReference type="PROSITE" id="PS50970"/>
    </source>
</evidence>
<dbReference type="UniPathway" id="UPA00051">
    <property type="reaction ID" value="UER00081"/>
</dbReference>
<sequence length="1063" mass="116838">MKSIRNELGNRILFFDGGTGTVLQSLGLGAGELPETWNLTRPEEIVRLHRDYLEAGCDIIKTNTFGANSLKFPVGGALEEVIRAALEHAKTARIQAGREDSAWIALDVGPTGRLLKPMGDLDFEDAVEIFARIVSLGEKYGADLVLIETMSDSYEAKAALLAAKENTELPVFVTMIFGENGKLLTGGDVPAAVATLEGLGADAIGINCGLGPVQMKGIVKEMLEISSLPVIVNPNAGLPRSENGVTVFDVGPEEFADHMEEIALMGALVLGGCCGTAPEYLRRVTERCRKIPAGPVTDKNRTVISSYAQAVVFGGRPVIIGERINPTGKKRLKEALKNHDMEYLLEEGLKQVDSGAHVLDVNVGLPGIDEAATMTEAVQEIQGIIDLPLQIDTSDVRAMEQALRVYNGKAMVNSVNGKQEVMEQVFPLVRKYGGVVVGLALDESGIPETAGGRIAIAEKIYRTAASYGISPKDIVIDGLAMTISSDHRSALVTLETIRRIRDELGGKSILGVSNISFGLPKRENINSLFFGLAMQNGLSAAIINPNAEAMMRAYDSYCALAGLDEQCLHYVEKYSLQQEEKQPVWQETASLSRCIAKGLKDQAAAQTRQLLETRQPLDLINQELVPALDVVGQGFEKGTVFLPQLLMSADAAKASFEVIKNFLLQKGTEEEKKGTVILATVKGDIHDIGKNIVRVLLENYGYEVIDLGKDVEPEKIVDTAVEKQVALVGLSALMTTTVVNMEETIRQLRKAAPWCRIMVGGAVLTEEYAASIGADFYGKDAMASVRYAENLFSETGAEPRDRQTAINKMVHEISGILSDSDPSIYLYGSSVLNDFKLGWSDIDILVLTEKQITEEQAQMLAGLRQDMLEKEPGNPYYRSFEGGMLTLDAFLSKKADRVVYWGTSGQRITDSYVFDSFSMAELIESGVLLFGKDITSRLKLPSYDELYADVKNYYEIIRKYVQKTDRSFYSFGWMLDISRCIYTLRTGKIIPKTEAAKWALENNLCTDPEVLKTALRVRRNPLEYKDDEQIFDYAETLAEPVQRYADVLEKELEARFVKRSFCK</sequence>
<dbReference type="GO" id="GO:0031419">
    <property type="term" value="F:cobalamin binding"/>
    <property type="evidence" value="ECO:0007669"/>
    <property type="project" value="UniProtKB-KW"/>
</dbReference>
<evidence type="ECO:0000256" key="11">
    <source>
        <dbReference type="ARBA" id="ARBA00022679"/>
    </source>
</evidence>
<feature type="binding site" evidence="19">
    <location>
        <position position="273"/>
    </location>
    <ligand>
        <name>Zn(2+)</name>
        <dbReference type="ChEBI" id="CHEBI:29105"/>
    </ligand>
</feature>
<dbReference type="PROSITE" id="PS50972">
    <property type="entry name" value="PTERIN_BINDING"/>
    <property type="match status" value="1"/>
</dbReference>
<evidence type="ECO:0000256" key="8">
    <source>
        <dbReference type="ARBA" id="ARBA00022603"/>
    </source>
</evidence>
<evidence type="ECO:0000256" key="12">
    <source>
        <dbReference type="ARBA" id="ARBA00022691"/>
    </source>
</evidence>
<dbReference type="Gene3D" id="3.40.50.280">
    <property type="entry name" value="Cobalamin-binding domain"/>
    <property type="match status" value="1"/>
</dbReference>
<evidence type="ECO:0000256" key="18">
    <source>
        <dbReference type="ARBA" id="ARBA00031040"/>
    </source>
</evidence>
<dbReference type="Pfam" id="PF02310">
    <property type="entry name" value="B12-binding"/>
    <property type="match status" value="1"/>
</dbReference>